<feature type="region of interest" description="Disordered" evidence="1">
    <location>
        <begin position="28"/>
        <end position="73"/>
    </location>
</feature>
<dbReference type="Gene3D" id="3.50.4.10">
    <property type="entry name" value="Hepatocyte Growth Factor"/>
    <property type="match status" value="1"/>
</dbReference>
<evidence type="ECO:0000313" key="3">
    <source>
        <dbReference type="EMBL" id="CZR69845.1"/>
    </source>
</evidence>
<name>A0A1L7XY35_9HELO</name>
<evidence type="ECO:0000256" key="2">
    <source>
        <dbReference type="SAM" id="Phobius"/>
    </source>
</evidence>
<accession>A0A1L7XY35</accession>
<feature type="transmembrane region" description="Helical" evidence="2">
    <location>
        <begin position="91"/>
        <end position="120"/>
    </location>
</feature>
<evidence type="ECO:0000313" key="4">
    <source>
        <dbReference type="Proteomes" id="UP000184330"/>
    </source>
</evidence>
<reference evidence="3 4" key="1">
    <citation type="submission" date="2016-03" db="EMBL/GenBank/DDBJ databases">
        <authorList>
            <person name="Ploux O."/>
        </authorList>
    </citation>
    <scope>NUCLEOTIDE SEQUENCE [LARGE SCALE GENOMIC DNA]</scope>
    <source>
        <strain evidence="3 4">UAMH 11012</strain>
    </source>
</reference>
<keyword evidence="2" id="KW-1133">Transmembrane helix</keyword>
<feature type="compositionally biased region" description="Low complexity" evidence="1">
    <location>
        <begin position="32"/>
        <end position="44"/>
    </location>
</feature>
<proteinExistence type="predicted"/>
<dbReference type="EMBL" id="FJOG01000082">
    <property type="protein sequence ID" value="CZR69845.1"/>
    <property type="molecule type" value="Genomic_DNA"/>
</dbReference>
<gene>
    <name evidence="3" type="ORF">PAC_19745</name>
</gene>
<keyword evidence="2" id="KW-0812">Transmembrane</keyword>
<keyword evidence="4" id="KW-1185">Reference proteome</keyword>
<dbReference type="AlphaFoldDB" id="A0A1L7XY35"/>
<dbReference type="OrthoDB" id="3499003at2759"/>
<keyword evidence="2" id="KW-0472">Membrane</keyword>
<sequence>MPDLQISRISSEAPEVVPGQFLSAAIENPHLTTPSPSTSQASTQLPGLHSRSHSWLSDRKSRHGDGTGITTPQVINDDAVPYQPKVHTKRVFSLVTMIVLVVIAFCLGGGIGGGIAGAVMSSQKSESSPSSTAPASQSIVYVDQAGCPLVNNSTYTSSTGAAFLTICATAILSSSTQNIDLSNSTQASFNACLDACANTTGCVGASWYMFDPTTPSRNSVCFLKSGTGEEVVANGGLSVVSGYLKSSLPS</sequence>
<evidence type="ECO:0000256" key="1">
    <source>
        <dbReference type="SAM" id="MobiDB-lite"/>
    </source>
</evidence>
<organism evidence="3 4">
    <name type="scientific">Phialocephala subalpina</name>
    <dbReference type="NCBI Taxonomy" id="576137"/>
    <lineage>
        <taxon>Eukaryota</taxon>
        <taxon>Fungi</taxon>
        <taxon>Dikarya</taxon>
        <taxon>Ascomycota</taxon>
        <taxon>Pezizomycotina</taxon>
        <taxon>Leotiomycetes</taxon>
        <taxon>Helotiales</taxon>
        <taxon>Mollisiaceae</taxon>
        <taxon>Phialocephala</taxon>
        <taxon>Phialocephala fortinii species complex</taxon>
    </lineage>
</organism>
<dbReference type="STRING" id="576137.A0A1L7XY35"/>
<evidence type="ECO:0008006" key="5">
    <source>
        <dbReference type="Google" id="ProtNLM"/>
    </source>
</evidence>
<feature type="compositionally biased region" description="Basic and acidic residues" evidence="1">
    <location>
        <begin position="56"/>
        <end position="65"/>
    </location>
</feature>
<protein>
    <recommendedName>
        <fullName evidence="5">Apple domain-containing protein</fullName>
    </recommendedName>
</protein>
<dbReference type="Proteomes" id="UP000184330">
    <property type="component" value="Unassembled WGS sequence"/>
</dbReference>